<organism evidence="1 2">
    <name type="scientific">Azoarcus sp. (strain BH72)</name>
    <dbReference type="NCBI Taxonomy" id="418699"/>
    <lineage>
        <taxon>Bacteria</taxon>
        <taxon>Pseudomonadati</taxon>
        <taxon>Pseudomonadota</taxon>
        <taxon>Betaproteobacteria</taxon>
        <taxon>Rhodocyclales</taxon>
        <taxon>Zoogloeaceae</taxon>
        <taxon>Azoarcus</taxon>
    </lineage>
</organism>
<dbReference type="HOGENOM" id="CLU_1336204_0_0_4"/>
<dbReference type="eggNOG" id="COG0457">
    <property type="taxonomic scope" value="Bacteria"/>
</dbReference>
<name>A1KC21_AZOSB</name>
<dbReference type="STRING" id="62928.azo3761"/>
<dbReference type="RefSeq" id="WP_011767483.1">
    <property type="nucleotide sequence ID" value="NC_008702.1"/>
</dbReference>
<dbReference type="KEGG" id="azo:azo3761"/>
<accession>A1KC21</accession>
<dbReference type="AlphaFoldDB" id="A1KC21"/>
<sequence>MSVTPQPSATRSAATPPRCALVLSGHIMDAPERTTPRFPAEHEAAVRARIAAALDTLEAGPADVAYTQGAAGADLMLAEAALERGVRLQLRLPFPPHEFVRRSILPATHGVQWRARFAAVLARLDQAPQVLAPAPEDAATGPFERCNRWLLDSAAASGARRLVLLCVWNGEAGDGGGGTADMVAAVRERAGEVIVIPP</sequence>
<proteinExistence type="predicted"/>
<dbReference type="KEGG" id="aoa:dqs_3912"/>
<keyword evidence="2" id="KW-1185">Reference proteome</keyword>
<dbReference type="Gene3D" id="3.40.50.450">
    <property type="match status" value="1"/>
</dbReference>
<evidence type="ECO:0000313" key="2">
    <source>
        <dbReference type="Proteomes" id="UP000002588"/>
    </source>
</evidence>
<dbReference type="EMBL" id="AM406670">
    <property type="protein sequence ID" value="CAL96377.1"/>
    <property type="molecule type" value="Genomic_DNA"/>
</dbReference>
<gene>
    <name evidence="1" type="ordered locus">azo3761</name>
</gene>
<dbReference type="Proteomes" id="UP000002588">
    <property type="component" value="Chromosome"/>
</dbReference>
<evidence type="ECO:0000313" key="1">
    <source>
        <dbReference type="EMBL" id="CAL96377.1"/>
    </source>
</evidence>
<reference evidence="1 2" key="1">
    <citation type="journal article" date="2006" name="Nat. Biotechnol.">
        <title>Complete genome of the mutualistic, N2-fixing grass endophyte Azoarcus sp. strain BH72.</title>
        <authorList>
            <person name="Krause A."/>
            <person name="Ramakumar A."/>
            <person name="Bartels D."/>
            <person name="Battistoni F."/>
            <person name="Bekel T."/>
            <person name="Boch J."/>
            <person name="Boehm M."/>
            <person name="Friedrich F."/>
            <person name="Hurek T."/>
            <person name="Krause L."/>
            <person name="Linke B."/>
            <person name="McHardy A.C."/>
            <person name="Sarkar A."/>
            <person name="Schneiker S."/>
            <person name="Syed A.A."/>
            <person name="Thauer R."/>
            <person name="Vorhoelter F.-J."/>
            <person name="Weidner S."/>
            <person name="Puehler A."/>
            <person name="Reinhold-Hurek B."/>
            <person name="Kaiser O."/>
            <person name="Goesmann A."/>
        </authorList>
    </citation>
    <scope>NUCLEOTIDE SEQUENCE [LARGE SCALE GENOMIC DNA]</scope>
    <source>
        <strain evidence="1 2">BH72</strain>
    </source>
</reference>
<protein>
    <submittedName>
        <fullName evidence="1">Uncharacterized protein</fullName>
    </submittedName>
</protein>